<evidence type="ECO:0000256" key="5">
    <source>
        <dbReference type="ARBA" id="ARBA00023242"/>
    </source>
</evidence>
<keyword evidence="3" id="KW-0813">Transport</keyword>
<dbReference type="GO" id="GO:0005634">
    <property type="term" value="C:nucleus"/>
    <property type="evidence" value="ECO:0007669"/>
    <property type="project" value="UniProtKB-SubCell"/>
</dbReference>
<sequence>MSGTVPAVLQAVNTLYYDPDPAKKKQADHALKEFQRTRDAWQAAHDILGAASAPTEALWFAASTLYAKVSSSYGDLSPADRVPFRDAVLQHLSKHIKGVEIVLTQLSLTIAALAVHMQEWQQPVQQLVGLLDEGRGDTAVALLHILTVLPEECESVERRARQSASGTRASSLCTSVAVQVLPLLADFLRRAPNVKIQRMVLRALLSWVRCSFSAVPESAILSSTILGDTFQAVSVPDLDGVACDVISAFIVFADQYNLPNLNRWLVSAVFQLWPQYAALVGDDNRDTCRNLLQVFMQMAESNIGTVVDELPQGRPILQLVVNCTANPDPELSILTFSFWYILAGNMDALRKGDSQRAARIATSYRAEFLNAIDNIRKIIEYPADQDDVGEPDDESKRFRYAAADALLDISSFFDSSACLEHLVEKMESCMVEYRQNPRRWQPLEACMYSIRSIARNVSMEGPGQSGAPGVLARIMADLLSMTSHPQLRYTATMIIGRYSDWIAANPATIDPLLRFVVEGLSVTGSQAAAAMAFKFVCGSCADHLARHSTAAVMQVYCSMGHLDIDDQSEIIEGVCSVICACPQESIAEYFRQLLNLVLNALSVVAQAGRVSSGSVDLGSLAINLDRLAHLFRSVNPDSCPQLCDIVASMWPLLQELFRQYSSDEKTMEKVCRVLKYCLRATRTECPVLVDLITTVTQLYQSTPWSCFVYIVNIGVEQFDHVQTRQDLFAQAVALIGTKSLSILSSAERITDNPGICEDYFNLLSRCLKSLPSVVTASGLLQPSLRCASLAIRVQHREAARAVFAFLCNFFEIGTKQAEFRSGIASIVEQEGASLFQALISHLLEDLSKNRLLDLARVIRLAISFDRNVAGRFLHHALEWYIVQQRLTFLCDLFVDNVVNSLPASVPGRAEFEANLLSAMHPEAQRDAVLRFENEYHASLSLL</sequence>
<dbReference type="Pfam" id="PF24139">
    <property type="entry name" value="TPR_TNPO3_IPO13_4th"/>
    <property type="match status" value="1"/>
</dbReference>
<dbReference type="GO" id="GO:0031267">
    <property type="term" value="F:small GTPase binding"/>
    <property type="evidence" value="ECO:0007669"/>
    <property type="project" value="InterPro"/>
</dbReference>
<dbReference type="PANTHER" id="PTHR12363">
    <property type="entry name" value="TRANSPORTIN 3 AND IMPORTIN 13"/>
    <property type="match status" value="1"/>
</dbReference>
<dbReference type="Proteomes" id="UP000039324">
    <property type="component" value="Unassembled WGS sequence"/>
</dbReference>
<dbReference type="OrthoDB" id="435593at2759"/>
<evidence type="ECO:0000256" key="3">
    <source>
        <dbReference type="ARBA" id="ARBA00022448"/>
    </source>
</evidence>
<dbReference type="Pfam" id="PF03810">
    <property type="entry name" value="IBN_N"/>
    <property type="match status" value="1"/>
</dbReference>
<evidence type="ECO:0000313" key="8">
    <source>
        <dbReference type="Proteomes" id="UP000039324"/>
    </source>
</evidence>
<dbReference type="EMBL" id="CDSF01000079">
    <property type="protein sequence ID" value="CEO97614.1"/>
    <property type="molecule type" value="Genomic_DNA"/>
</dbReference>
<dbReference type="PROSITE" id="PS50166">
    <property type="entry name" value="IMPORTIN_B_NT"/>
    <property type="match status" value="1"/>
</dbReference>
<accession>A0A0G4IR53</accession>
<proteinExistence type="inferred from homology"/>
<keyword evidence="5" id="KW-0539">Nucleus</keyword>
<dbReference type="OMA" id="LECITSW"/>
<dbReference type="InterPro" id="IPR011989">
    <property type="entry name" value="ARM-like"/>
</dbReference>
<dbReference type="Pfam" id="PF24138">
    <property type="entry name" value="TPR_TNPO3_IPO13_2nd"/>
    <property type="match status" value="1"/>
</dbReference>
<dbReference type="InterPro" id="IPR058537">
    <property type="entry name" value="TPR_TNPO3_IPO13_4th"/>
</dbReference>
<comment type="subcellular location">
    <subcellularLocation>
        <location evidence="1">Nucleus</location>
    </subcellularLocation>
</comment>
<comment type="similarity">
    <text evidence="2">Belongs to the importin beta family.</text>
</comment>
<dbReference type="AlphaFoldDB" id="A0A0G4IR53"/>
<dbReference type="InterPro" id="IPR057942">
    <property type="entry name" value="TPR_TNPO3_IPO13_3rd"/>
</dbReference>
<keyword evidence="8" id="KW-1185">Reference proteome</keyword>
<name>A0A0G4IR53_PLABS</name>
<dbReference type="InterPro" id="IPR013598">
    <property type="entry name" value="Exportin-1/Importin-b-like"/>
</dbReference>
<dbReference type="Pfam" id="PF08389">
    <property type="entry name" value="Xpo1"/>
    <property type="match status" value="1"/>
</dbReference>
<reference evidence="7 8" key="1">
    <citation type="submission" date="2015-02" db="EMBL/GenBank/DDBJ databases">
        <authorList>
            <person name="Chooi Y.-H."/>
        </authorList>
    </citation>
    <scope>NUCLEOTIDE SEQUENCE [LARGE SCALE GENOMIC DNA]</scope>
    <source>
        <strain evidence="7">E3</strain>
    </source>
</reference>
<dbReference type="InterPro" id="IPR001494">
    <property type="entry name" value="Importin-beta_N"/>
</dbReference>
<dbReference type="InterPro" id="IPR051345">
    <property type="entry name" value="Importin_beta-like_NTR"/>
</dbReference>
<evidence type="ECO:0000256" key="4">
    <source>
        <dbReference type="ARBA" id="ARBA00022927"/>
    </source>
</evidence>
<dbReference type="Gene3D" id="1.25.10.10">
    <property type="entry name" value="Leucine-rich Repeat Variant"/>
    <property type="match status" value="1"/>
</dbReference>
<keyword evidence="4" id="KW-0653">Protein transport</keyword>
<dbReference type="GO" id="GO:0006606">
    <property type="term" value="P:protein import into nucleus"/>
    <property type="evidence" value="ECO:0007669"/>
    <property type="project" value="TreeGrafter"/>
</dbReference>
<protein>
    <recommendedName>
        <fullName evidence="6">Importin N-terminal domain-containing protein</fullName>
    </recommendedName>
</protein>
<evidence type="ECO:0000256" key="2">
    <source>
        <dbReference type="ARBA" id="ARBA00007991"/>
    </source>
</evidence>
<dbReference type="SUPFAM" id="SSF48371">
    <property type="entry name" value="ARM repeat"/>
    <property type="match status" value="1"/>
</dbReference>
<feature type="domain" description="Importin N-terminal" evidence="6">
    <location>
        <begin position="27"/>
        <end position="94"/>
    </location>
</feature>
<evidence type="ECO:0000313" key="7">
    <source>
        <dbReference type="EMBL" id="CEO97614.1"/>
    </source>
</evidence>
<organism evidence="7 8">
    <name type="scientific">Plasmodiophora brassicae</name>
    <name type="common">Clubroot disease agent</name>
    <dbReference type="NCBI Taxonomy" id="37360"/>
    <lineage>
        <taxon>Eukaryota</taxon>
        <taxon>Sar</taxon>
        <taxon>Rhizaria</taxon>
        <taxon>Endomyxa</taxon>
        <taxon>Phytomyxea</taxon>
        <taxon>Plasmodiophorida</taxon>
        <taxon>Plasmodiophoridae</taxon>
        <taxon>Plasmodiophora</taxon>
    </lineage>
</organism>
<evidence type="ECO:0000259" key="6">
    <source>
        <dbReference type="PROSITE" id="PS50166"/>
    </source>
</evidence>
<dbReference type="GO" id="GO:0005737">
    <property type="term" value="C:cytoplasm"/>
    <property type="evidence" value="ECO:0007669"/>
    <property type="project" value="TreeGrafter"/>
</dbReference>
<gene>
    <name evidence="7" type="ORF">PBRA_000958</name>
</gene>
<dbReference type="STRING" id="37360.A0A0G4IR53"/>
<dbReference type="InterPro" id="IPR057941">
    <property type="entry name" value="TPR_TNPO3_IPO13_2nd"/>
</dbReference>
<dbReference type="InterPro" id="IPR016024">
    <property type="entry name" value="ARM-type_fold"/>
</dbReference>
<dbReference type="Pfam" id="PF24140">
    <property type="entry name" value="TPR_TNPO3_IPO13_3rd"/>
    <property type="match status" value="1"/>
</dbReference>
<evidence type="ECO:0000256" key="1">
    <source>
        <dbReference type="ARBA" id="ARBA00004123"/>
    </source>
</evidence>
<dbReference type="PANTHER" id="PTHR12363:SF33">
    <property type="entry name" value="IMPORTIN-13"/>
    <property type="match status" value="1"/>
</dbReference>